<dbReference type="Pfam" id="PF08970">
    <property type="entry name" value="Sda"/>
    <property type="match status" value="1"/>
</dbReference>
<comment type="caution">
    <text evidence="1">The sequence shown here is derived from an EMBL/GenBank/DDBJ whole genome shotgun (WGS) entry which is preliminary data.</text>
</comment>
<name>A0A177L9W9_9BACI</name>
<keyword evidence="2" id="KW-1185">Reference proteome</keyword>
<dbReference type="AlphaFoldDB" id="A0A177L9W9"/>
<dbReference type="InterPro" id="IPR015064">
    <property type="entry name" value="Sda"/>
</dbReference>
<organism evidence="1 2">
    <name type="scientific">Domibacillus aminovorans</name>
    <dbReference type="NCBI Taxonomy" id="29332"/>
    <lineage>
        <taxon>Bacteria</taxon>
        <taxon>Bacillati</taxon>
        <taxon>Bacillota</taxon>
        <taxon>Bacilli</taxon>
        <taxon>Bacillales</taxon>
        <taxon>Bacillaceae</taxon>
        <taxon>Domibacillus</taxon>
    </lineage>
</organism>
<dbReference type="InterPro" id="IPR036916">
    <property type="entry name" value="Sda_sf"/>
</dbReference>
<dbReference type="Gene3D" id="1.10.287.1100">
    <property type="entry name" value="Sporulation inhibitor A"/>
    <property type="match status" value="1"/>
</dbReference>
<gene>
    <name evidence="1" type="ORF">AWH49_11180</name>
</gene>
<dbReference type="Proteomes" id="UP000076935">
    <property type="component" value="Unassembled WGS sequence"/>
</dbReference>
<evidence type="ECO:0000313" key="2">
    <source>
        <dbReference type="Proteomes" id="UP000076935"/>
    </source>
</evidence>
<accession>A0A177L9W9</accession>
<protein>
    <submittedName>
        <fullName evidence="1">Uncharacterized protein</fullName>
    </submittedName>
</protein>
<dbReference type="EMBL" id="LQWY01000014">
    <property type="protein sequence ID" value="OAH61975.1"/>
    <property type="molecule type" value="Genomic_DNA"/>
</dbReference>
<sequence length="82" mass="9681">MQRIDNITEKRAFLSLKVKEGTRENWDMSDEDLLKAHRDAVRLKLDSTFIYLLEREINSRSILLLDDFDKHLSRMEEVSANG</sequence>
<evidence type="ECO:0000313" key="1">
    <source>
        <dbReference type="EMBL" id="OAH61975.1"/>
    </source>
</evidence>
<dbReference type="SUPFAM" id="SSF100985">
    <property type="entry name" value="Sporulation inhibitor Sda"/>
    <property type="match status" value="1"/>
</dbReference>
<reference evidence="1 2" key="1">
    <citation type="submission" date="2016-01" db="EMBL/GenBank/DDBJ databases">
        <title>Investigation of taxonomic status of Bacillus aminovorans.</title>
        <authorList>
            <person name="Verma A."/>
            <person name="Pal Y."/>
            <person name="Krishnamurthi S."/>
        </authorList>
    </citation>
    <scope>NUCLEOTIDE SEQUENCE [LARGE SCALE GENOMIC DNA]</scope>
    <source>
        <strain evidence="1 2">DSM 1314</strain>
    </source>
</reference>
<dbReference type="RefSeq" id="WP_063965121.1">
    <property type="nucleotide sequence ID" value="NZ_JBCNAN010000021.1"/>
</dbReference>
<proteinExistence type="predicted"/>